<proteinExistence type="predicted"/>
<dbReference type="Gene3D" id="3.90.25.10">
    <property type="entry name" value="UDP-galactose 4-epimerase, domain 1"/>
    <property type="match status" value="1"/>
</dbReference>
<sequence length="160" mass="18050">MAGFLKLDGPIDEVQEAVIPGDGLNAWVNREELGIATGRIVGNWENYINKTVTLTGQRTYTMRQIIDLYVAHTGKRVNFRVLPVDEVIKYHIKHKILPPGQESFLSNWVTMHKAWELGEADYVDPSLGDILGRPPKTLEDQADEIFSEGNKLDTKDFAKV</sequence>
<gene>
    <name evidence="1" type="ORF">HYALB_00008721</name>
</gene>
<accession>A0A9N9LLG8</accession>
<dbReference type="AlphaFoldDB" id="A0A9N9LLG8"/>
<dbReference type="SUPFAM" id="SSF51735">
    <property type="entry name" value="NAD(P)-binding Rossmann-fold domains"/>
    <property type="match status" value="1"/>
</dbReference>
<dbReference type="EMBL" id="CAJVRM010000222">
    <property type="protein sequence ID" value="CAG8977540.1"/>
    <property type="molecule type" value="Genomic_DNA"/>
</dbReference>
<evidence type="ECO:0000313" key="1">
    <source>
        <dbReference type="EMBL" id="CAG8977540.1"/>
    </source>
</evidence>
<dbReference type="InterPro" id="IPR036291">
    <property type="entry name" value="NAD(P)-bd_dom_sf"/>
</dbReference>
<protein>
    <recommendedName>
        <fullName evidence="3">NmrA-like domain-containing protein</fullName>
    </recommendedName>
</protein>
<name>A0A9N9LLG8_9HELO</name>
<organism evidence="1 2">
    <name type="scientific">Hymenoscyphus albidus</name>
    <dbReference type="NCBI Taxonomy" id="595503"/>
    <lineage>
        <taxon>Eukaryota</taxon>
        <taxon>Fungi</taxon>
        <taxon>Dikarya</taxon>
        <taxon>Ascomycota</taxon>
        <taxon>Pezizomycotina</taxon>
        <taxon>Leotiomycetes</taxon>
        <taxon>Helotiales</taxon>
        <taxon>Helotiaceae</taxon>
        <taxon>Hymenoscyphus</taxon>
    </lineage>
</organism>
<reference evidence="1" key="1">
    <citation type="submission" date="2021-07" db="EMBL/GenBank/DDBJ databases">
        <authorList>
            <person name="Durling M."/>
        </authorList>
    </citation>
    <scope>NUCLEOTIDE SEQUENCE</scope>
</reference>
<dbReference type="PANTHER" id="PTHR47129">
    <property type="entry name" value="QUINONE OXIDOREDUCTASE 2"/>
    <property type="match status" value="1"/>
</dbReference>
<evidence type="ECO:0000313" key="2">
    <source>
        <dbReference type="Proteomes" id="UP000701801"/>
    </source>
</evidence>
<dbReference type="Gene3D" id="3.40.50.720">
    <property type="entry name" value="NAD(P)-binding Rossmann-like Domain"/>
    <property type="match status" value="1"/>
</dbReference>
<comment type="caution">
    <text evidence="1">The sequence shown here is derived from an EMBL/GenBank/DDBJ whole genome shotgun (WGS) entry which is preliminary data.</text>
</comment>
<evidence type="ECO:0008006" key="3">
    <source>
        <dbReference type="Google" id="ProtNLM"/>
    </source>
</evidence>
<dbReference type="Proteomes" id="UP000701801">
    <property type="component" value="Unassembled WGS sequence"/>
</dbReference>
<dbReference type="OrthoDB" id="419598at2759"/>
<dbReference type="PANTHER" id="PTHR47129:SF1">
    <property type="entry name" value="NMRA-LIKE DOMAIN-CONTAINING PROTEIN"/>
    <property type="match status" value="1"/>
</dbReference>
<keyword evidence="2" id="KW-1185">Reference proteome</keyword>
<dbReference type="InterPro" id="IPR052718">
    <property type="entry name" value="NmrA-type_oxidoreductase"/>
</dbReference>